<dbReference type="InterPro" id="IPR017853">
    <property type="entry name" value="GH"/>
</dbReference>
<reference evidence="2" key="1">
    <citation type="submission" date="2022-11" db="UniProtKB">
        <authorList>
            <consortium name="WormBaseParasite"/>
        </authorList>
    </citation>
    <scope>IDENTIFICATION</scope>
</reference>
<evidence type="ECO:0000313" key="1">
    <source>
        <dbReference type="Proteomes" id="UP000887540"/>
    </source>
</evidence>
<protein>
    <submittedName>
        <fullName evidence="2">Uncharacterized protein</fullName>
    </submittedName>
</protein>
<dbReference type="WBParaSite" id="ACRNAN_scaffold3294.g24222.t1">
    <property type="protein sequence ID" value="ACRNAN_scaffold3294.g24222.t1"/>
    <property type="gene ID" value="ACRNAN_scaffold3294.g24222"/>
</dbReference>
<accession>A0A914DQB0</accession>
<dbReference type="AlphaFoldDB" id="A0A914DQB0"/>
<dbReference type="PANTHER" id="PTHR23208">
    <property type="entry name" value="LYSOZYME PROTEIN"/>
    <property type="match status" value="1"/>
</dbReference>
<sequence>MTASQLNCLSQQGFDLLSVNVFNTINETANIVGIQNYGLAAKASWYFEAYMYPCVSVNCSSAWDQINTVLDAMFNAGICEAIFYIGVDNSDANNKWPKNTKTNQEFLEKLIEGLQIWGYNDIGIYTSQNNWDQIFGSNYNLNNSNLDPVLLWNVAWNGVQDLTSGFTPFGGFTQETLTRHQYAGNVKSNQCYTCGACYLDYNYYPTSSRKQMIKSRAKMSPATPNCLPKQKILKNKHLR</sequence>
<dbReference type="Proteomes" id="UP000887540">
    <property type="component" value="Unplaced"/>
</dbReference>
<proteinExistence type="predicted"/>
<dbReference type="Gene3D" id="3.20.20.80">
    <property type="entry name" value="Glycosidases"/>
    <property type="match status" value="1"/>
</dbReference>
<evidence type="ECO:0000313" key="2">
    <source>
        <dbReference type="WBParaSite" id="ACRNAN_scaffold3294.g24222.t1"/>
    </source>
</evidence>
<dbReference type="PANTHER" id="PTHR23208:SF36">
    <property type="entry name" value="LYSOZYME-RELATED"/>
    <property type="match status" value="1"/>
</dbReference>
<organism evidence="1 2">
    <name type="scientific">Acrobeloides nanus</name>
    <dbReference type="NCBI Taxonomy" id="290746"/>
    <lineage>
        <taxon>Eukaryota</taxon>
        <taxon>Metazoa</taxon>
        <taxon>Ecdysozoa</taxon>
        <taxon>Nematoda</taxon>
        <taxon>Chromadorea</taxon>
        <taxon>Rhabditida</taxon>
        <taxon>Tylenchina</taxon>
        <taxon>Cephalobomorpha</taxon>
        <taxon>Cephaloboidea</taxon>
        <taxon>Cephalobidae</taxon>
        <taxon>Acrobeloides</taxon>
    </lineage>
</organism>
<dbReference type="SUPFAM" id="SSF51445">
    <property type="entry name" value="(Trans)glycosidases"/>
    <property type="match status" value="1"/>
</dbReference>
<dbReference type="InterPro" id="IPR051595">
    <property type="entry name" value="GH25_Enzymes"/>
</dbReference>
<keyword evidence="1" id="KW-1185">Reference proteome</keyword>
<name>A0A914DQB0_9BILA</name>
<dbReference type="GO" id="GO:0007165">
    <property type="term" value="P:signal transduction"/>
    <property type="evidence" value="ECO:0007669"/>
    <property type="project" value="TreeGrafter"/>
</dbReference>